<dbReference type="SUPFAM" id="SSF53474">
    <property type="entry name" value="alpha/beta-Hydrolases"/>
    <property type="match status" value="1"/>
</dbReference>
<dbReference type="EMBL" id="JAGPXD010000001">
    <property type="protein sequence ID" value="KAH7375530.1"/>
    <property type="molecule type" value="Genomic_DNA"/>
</dbReference>
<protein>
    <submittedName>
        <fullName evidence="2">Alpha/Beta hydrolase protein</fullName>
    </submittedName>
</protein>
<dbReference type="Gene3D" id="3.40.50.1820">
    <property type="entry name" value="alpha/beta hydrolase"/>
    <property type="match status" value="1"/>
</dbReference>
<feature type="domain" description="AB hydrolase-1" evidence="1">
    <location>
        <begin position="25"/>
        <end position="270"/>
    </location>
</feature>
<evidence type="ECO:0000259" key="1">
    <source>
        <dbReference type="Pfam" id="PF00561"/>
    </source>
</evidence>
<dbReference type="InterPro" id="IPR050266">
    <property type="entry name" value="AB_hydrolase_sf"/>
</dbReference>
<evidence type="ECO:0000313" key="2">
    <source>
        <dbReference type="EMBL" id="KAH7375530.1"/>
    </source>
</evidence>
<dbReference type="AlphaFoldDB" id="A0A8K0X9Z0"/>
<dbReference type="PANTHER" id="PTHR43798:SF33">
    <property type="entry name" value="HYDROLASE, PUTATIVE (AFU_ORTHOLOGUE AFUA_2G14860)-RELATED"/>
    <property type="match status" value="1"/>
</dbReference>
<dbReference type="InterPro" id="IPR000073">
    <property type="entry name" value="AB_hydrolase_1"/>
</dbReference>
<dbReference type="GO" id="GO:0046464">
    <property type="term" value="P:acylglycerol catabolic process"/>
    <property type="evidence" value="ECO:0007669"/>
    <property type="project" value="TreeGrafter"/>
</dbReference>
<proteinExistence type="predicted"/>
<name>A0A8K0X9Z0_9PEZI</name>
<gene>
    <name evidence="2" type="ORF">B0T11DRAFT_270485</name>
</gene>
<dbReference type="Proteomes" id="UP000813385">
    <property type="component" value="Unassembled WGS sequence"/>
</dbReference>
<reference evidence="2" key="1">
    <citation type="journal article" date="2021" name="Nat. Commun.">
        <title>Genetic determinants of endophytism in the Arabidopsis root mycobiome.</title>
        <authorList>
            <person name="Mesny F."/>
            <person name="Miyauchi S."/>
            <person name="Thiergart T."/>
            <person name="Pickel B."/>
            <person name="Atanasova L."/>
            <person name="Karlsson M."/>
            <person name="Huettel B."/>
            <person name="Barry K.W."/>
            <person name="Haridas S."/>
            <person name="Chen C."/>
            <person name="Bauer D."/>
            <person name="Andreopoulos W."/>
            <person name="Pangilinan J."/>
            <person name="LaButti K."/>
            <person name="Riley R."/>
            <person name="Lipzen A."/>
            <person name="Clum A."/>
            <person name="Drula E."/>
            <person name="Henrissat B."/>
            <person name="Kohler A."/>
            <person name="Grigoriev I.V."/>
            <person name="Martin F.M."/>
            <person name="Hacquard S."/>
        </authorList>
    </citation>
    <scope>NUCLEOTIDE SEQUENCE</scope>
    <source>
        <strain evidence="2">MPI-CAGE-AT-0016</strain>
    </source>
</reference>
<dbReference type="PANTHER" id="PTHR43798">
    <property type="entry name" value="MONOACYLGLYCEROL LIPASE"/>
    <property type="match status" value="1"/>
</dbReference>
<dbReference type="GO" id="GO:0047372">
    <property type="term" value="F:monoacylglycerol lipase activity"/>
    <property type="evidence" value="ECO:0007669"/>
    <property type="project" value="TreeGrafter"/>
</dbReference>
<dbReference type="InterPro" id="IPR029058">
    <property type="entry name" value="AB_hydrolase_fold"/>
</dbReference>
<dbReference type="PRINTS" id="PR00111">
    <property type="entry name" value="ABHYDROLASE"/>
</dbReference>
<comment type="caution">
    <text evidence="2">The sequence shown here is derived from an EMBL/GenBank/DDBJ whole genome shotgun (WGS) entry which is preliminary data.</text>
</comment>
<keyword evidence="2" id="KW-0378">Hydrolase</keyword>
<dbReference type="OrthoDB" id="2851338at2759"/>
<sequence>MASSSTTLADGRSLEYLLSGPPSAPVVLLANPLCATLESWDHLVPSIHARGLRVLRFNQPGHGASSAPKALDTTFPSIADDVHQLLTHLGISILHSWIGVSMGAATSFFFVTRFPGFVGRLIICDTIASSPSNAGQDDLFTPRVNAAREAGSLEATVEQSMQRWFGDDWLAANPDEAGRMRTLMRKTTVDGFATCCSALTSDSFDIRPLYRRVGAAVDSALLVVGEKDANLPQTMAVMRDEVEGGFRDTGKSASVELKVLRNAGHVCYIDGFEQFRDEVLAFL</sequence>
<keyword evidence="3" id="KW-1185">Reference proteome</keyword>
<dbReference type="Pfam" id="PF00561">
    <property type="entry name" value="Abhydrolase_1"/>
    <property type="match status" value="1"/>
</dbReference>
<accession>A0A8K0X9Z0</accession>
<organism evidence="2 3">
    <name type="scientific">Plectosphaerella cucumerina</name>
    <dbReference type="NCBI Taxonomy" id="40658"/>
    <lineage>
        <taxon>Eukaryota</taxon>
        <taxon>Fungi</taxon>
        <taxon>Dikarya</taxon>
        <taxon>Ascomycota</taxon>
        <taxon>Pezizomycotina</taxon>
        <taxon>Sordariomycetes</taxon>
        <taxon>Hypocreomycetidae</taxon>
        <taxon>Glomerellales</taxon>
        <taxon>Plectosphaerellaceae</taxon>
        <taxon>Plectosphaerella</taxon>
    </lineage>
</organism>
<dbReference type="GO" id="GO:0016020">
    <property type="term" value="C:membrane"/>
    <property type="evidence" value="ECO:0007669"/>
    <property type="project" value="TreeGrafter"/>
</dbReference>
<evidence type="ECO:0000313" key="3">
    <source>
        <dbReference type="Proteomes" id="UP000813385"/>
    </source>
</evidence>